<comment type="caution">
    <text evidence="2">The sequence shown here is derived from an EMBL/GenBank/DDBJ whole genome shotgun (WGS) entry which is preliminary data.</text>
</comment>
<organism evidence="2 3">
    <name type="scientific">Vermiconidia calcicola</name>
    <dbReference type="NCBI Taxonomy" id="1690605"/>
    <lineage>
        <taxon>Eukaryota</taxon>
        <taxon>Fungi</taxon>
        <taxon>Dikarya</taxon>
        <taxon>Ascomycota</taxon>
        <taxon>Pezizomycotina</taxon>
        <taxon>Dothideomycetes</taxon>
        <taxon>Dothideomycetidae</taxon>
        <taxon>Mycosphaerellales</taxon>
        <taxon>Extremaceae</taxon>
        <taxon>Vermiconidia</taxon>
    </lineage>
</organism>
<evidence type="ECO:0000256" key="1">
    <source>
        <dbReference type="SAM" id="MobiDB-lite"/>
    </source>
</evidence>
<proteinExistence type="predicted"/>
<feature type="region of interest" description="Disordered" evidence="1">
    <location>
        <begin position="1"/>
        <end position="23"/>
    </location>
</feature>
<evidence type="ECO:0000313" key="2">
    <source>
        <dbReference type="EMBL" id="KAK5536758.1"/>
    </source>
</evidence>
<accession>A0AAV9Q7D5</accession>
<protein>
    <submittedName>
        <fullName evidence="2">Uncharacterized protein</fullName>
    </submittedName>
</protein>
<dbReference type="EMBL" id="JAXLQG010000008">
    <property type="protein sequence ID" value="KAK5536758.1"/>
    <property type="molecule type" value="Genomic_DNA"/>
</dbReference>
<evidence type="ECO:0000313" key="3">
    <source>
        <dbReference type="Proteomes" id="UP001345827"/>
    </source>
</evidence>
<dbReference type="Proteomes" id="UP001345827">
    <property type="component" value="Unassembled WGS sequence"/>
</dbReference>
<keyword evidence="3" id="KW-1185">Reference proteome</keyword>
<gene>
    <name evidence="2" type="ORF">LTR25_005432</name>
</gene>
<name>A0AAV9Q7D5_9PEZI</name>
<reference evidence="2 3" key="1">
    <citation type="submission" date="2023-06" db="EMBL/GenBank/DDBJ databases">
        <title>Black Yeasts Isolated from many extreme environments.</title>
        <authorList>
            <person name="Coleine C."/>
            <person name="Stajich J.E."/>
            <person name="Selbmann L."/>
        </authorList>
    </citation>
    <scope>NUCLEOTIDE SEQUENCE [LARGE SCALE GENOMIC DNA]</scope>
    <source>
        <strain evidence="2 3">CCFEE 5887</strain>
    </source>
</reference>
<dbReference type="AlphaFoldDB" id="A0AAV9Q7D5"/>
<sequence>MHTSPSGPLHAYQGGETDGVSTRTSLSQYPKLKISQLKSGPVQACITGIVANLQNHSPADLTTPNGARGCVKMILKDETGEILFLDTRFNVILNHIVTIWTTYCSSTSNISPQTNSKALTAPLCTSLFPERNVGCGLRIFRNDSQLLSPADSDLRSRVARSLDCWDAITSLESFIGGDGSIENVQILVCVTGIGDCVTGSKSPAKTSHQFPAIPVFVVDQSRPLSPIRLIFENPLHESVPQLRPHHTVLFVTDPRLVGTQLLVLSHTSRVLVDPDTVAANTLRRYLGQLSPPCNMTPEENGHFEGSEELDELFAGPPQLTSLLGVWTLMSKDQGNPCQAAVPVIITSLSLALLFRHEALFCMTCPSCFAARYSNEAEYWCDCDEDAGMDMRLNPQFLCGFSDETTGYLRFPSSTAEGLNSQDGHHATNLTWPLLGDTESMFLTDKACTALLGMTPIEIESLGILQSSHDCLATLTTIEEKLLWSRIILLIGWTGSGGLQIGDQQEGITVSHAGGNQGPNKGRMVILDAAHI</sequence>